<proteinExistence type="predicted"/>
<dbReference type="STRING" id="29655.A0A0K9PMH8"/>
<dbReference type="EMBL" id="LFYR01000729">
    <property type="protein sequence ID" value="KMZ70149.1"/>
    <property type="molecule type" value="Genomic_DNA"/>
</dbReference>
<dbReference type="OMA" id="WISTAIW"/>
<feature type="transmembrane region" description="Helical" evidence="1">
    <location>
        <begin position="192"/>
        <end position="216"/>
    </location>
</feature>
<protein>
    <submittedName>
        <fullName evidence="2">Uncharacterized protein</fullName>
    </submittedName>
</protein>
<dbReference type="PANTHER" id="PTHR36318:SF3">
    <property type="entry name" value="OS06G0581300 PROTEIN"/>
    <property type="match status" value="1"/>
</dbReference>
<dbReference type="Proteomes" id="UP000036987">
    <property type="component" value="Unassembled WGS sequence"/>
</dbReference>
<feature type="transmembrane region" description="Helical" evidence="1">
    <location>
        <begin position="12"/>
        <end position="29"/>
    </location>
</feature>
<dbReference type="InterPro" id="IPR009943">
    <property type="entry name" value="DUF1475"/>
</dbReference>
<dbReference type="Pfam" id="PF07343">
    <property type="entry name" value="DUF1475"/>
    <property type="match status" value="1"/>
</dbReference>
<keyword evidence="1" id="KW-1133">Transmembrane helix</keyword>
<comment type="caution">
    <text evidence="2">The sequence shown here is derived from an EMBL/GenBank/DDBJ whole genome shotgun (WGS) entry which is preliminary data.</text>
</comment>
<accession>A0A0K9PMH8</accession>
<dbReference type="OrthoDB" id="611851at2759"/>
<feature type="transmembrane region" description="Helical" evidence="1">
    <location>
        <begin position="130"/>
        <end position="151"/>
    </location>
</feature>
<dbReference type="AlphaFoldDB" id="A0A0K9PMH8"/>
<keyword evidence="1" id="KW-0472">Membrane</keyword>
<reference evidence="3" key="1">
    <citation type="journal article" date="2016" name="Nature">
        <title>The genome of the seagrass Zostera marina reveals angiosperm adaptation to the sea.</title>
        <authorList>
            <person name="Olsen J.L."/>
            <person name="Rouze P."/>
            <person name="Verhelst B."/>
            <person name="Lin Y.-C."/>
            <person name="Bayer T."/>
            <person name="Collen J."/>
            <person name="Dattolo E."/>
            <person name="De Paoli E."/>
            <person name="Dittami S."/>
            <person name="Maumus F."/>
            <person name="Michel G."/>
            <person name="Kersting A."/>
            <person name="Lauritano C."/>
            <person name="Lohaus R."/>
            <person name="Toepel M."/>
            <person name="Tonon T."/>
            <person name="Vanneste K."/>
            <person name="Amirebrahimi M."/>
            <person name="Brakel J."/>
            <person name="Bostroem C."/>
            <person name="Chovatia M."/>
            <person name="Grimwood J."/>
            <person name="Jenkins J.W."/>
            <person name="Jueterbock A."/>
            <person name="Mraz A."/>
            <person name="Stam W.T."/>
            <person name="Tice H."/>
            <person name="Bornberg-Bauer E."/>
            <person name="Green P.J."/>
            <person name="Pearson G.A."/>
            <person name="Procaccini G."/>
            <person name="Duarte C.M."/>
            <person name="Schmutz J."/>
            <person name="Reusch T.B.H."/>
            <person name="Van de Peer Y."/>
        </authorList>
    </citation>
    <scope>NUCLEOTIDE SEQUENCE [LARGE SCALE GENOMIC DNA]</scope>
    <source>
        <strain evidence="3">cv. Finnish</strain>
    </source>
</reference>
<dbReference type="PANTHER" id="PTHR36318">
    <property type="entry name" value="OS06G0581300 PROTEIN"/>
    <property type="match status" value="1"/>
</dbReference>
<evidence type="ECO:0000256" key="1">
    <source>
        <dbReference type="SAM" id="Phobius"/>
    </source>
</evidence>
<gene>
    <name evidence="2" type="ORF">ZOSMA_1G01220</name>
</gene>
<name>A0A0K9PMH8_ZOSMR</name>
<sequence>MAISTVGVAKAVFSLLGCSMLVFLIYTIITDGSPFRSEIFTPWLVATVIDFYINVIAISVWVAHKEYSVIGAIIWIVLLICLGSVTTCTYVVLQLCNISSRDPAQYLMYNVLVQHGAENDTTERKCPCIVIGRIAFGILGCIMLATLVYTLSIDGLPFRKELATPWMVVTLIDFYINVSVISTWVSYKETNWLSALIWIVFFICLGSLTTCVYIVIQLFKLSSEDPLYHVYAESPRKQVRRTSSSS</sequence>
<feature type="transmembrane region" description="Helical" evidence="1">
    <location>
        <begin position="163"/>
        <end position="185"/>
    </location>
</feature>
<organism evidence="2 3">
    <name type="scientific">Zostera marina</name>
    <name type="common">Eelgrass</name>
    <dbReference type="NCBI Taxonomy" id="29655"/>
    <lineage>
        <taxon>Eukaryota</taxon>
        <taxon>Viridiplantae</taxon>
        <taxon>Streptophyta</taxon>
        <taxon>Embryophyta</taxon>
        <taxon>Tracheophyta</taxon>
        <taxon>Spermatophyta</taxon>
        <taxon>Magnoliopsida</taxon>
        <taxon>Liliopsida</taxon>
        <taxon>Zosteraceae</taxon>
        <taxon>Zostera</taxon>
    </lineage>
</organism>
<keyword evidence="3" id="KW-1185">Reference proteome</keyword>
<feature type="transmembrane region" description="Helical" evidence="1">
    <location>
        <begin position="69"/>
        <end position="93"/>
    </location>
</feature>
<evidence type="ECO:0000313" key="2">
    <source>
        <dbReference type="EMBL" id="KMZ70149.1"/>
    </source>
</evidence>
<evidence type="ECO:0000313" key="3">
    <source>
        <dbReference type="Proteomes" id="UP000036987"/>
    </source>
</evidence>
<keyword evidence="1" id="KW-0812">Transmembrane</keyword>
<feature type="transmembrane region" description="Helical" evidence="1">
    <location>
        <begin position="41"/>
        <end position="63"/>
    </location>
</feature>